<organism evidence="3 4">
    <name type="scientific">Pleuronectes platessa</name>
    <name type="common">European plaice</name>
    <dbReference type="NCBI Taxonomy" id="8262"/>
    <lineage>
        <taxon>Eukaryota</taxon>
        <taxon>Metazoa</taxon>
        <taxon>Chordata</taxon>
        <taxon>Craniata</taxon>
        <taxon>Vertebrata</taxon>
        <taxon>Euteleostomi</taxon>
        <taxon>Actinopterygii</taxon>
        <taxon>Neopterygii</taxon>
        <taxon>Teleostei</taxon>
        <taxon>Neoteleostei</taxon>
        <taxon>Acanthomorphata</taxon>
        <taxon>Carangaria</taxon>
        <taxon>Pleuronectiformes</taxon>
        <taxon>Pleuronectoidei</taxon>
        <taxon>Pleuronectidae</taxon>
        <taxon>Pleuronectes</taxon>
    </lineage>
</organism>
<accession>A0A9N7UUV5</accession>
<gene>
    <name evidence="3" type="ORF">PLEPLA_LOCUS25204</name>
</gene>
<dbReference type="AlphaFoldDB" id="A0A9N7UUV5"/>
<keyword evidence="4" id="KW-1185">Reference proteome</keyword>
<dbReference type="EMBL" id="CADEAL010001995">
    <property type="protein sequence ID" value="CAB1437171.1"/>
    <property type="molecule type" value="Genomic_DNA"/>
</dbReference>
<dbReference type="Proteomes" id="UP001153269">
    <property type="component" value="Unassembled WGS sequence"/>
</dbReference>
<evidence type="ECO:0000313" key="4">
    <source>
        <dbReference type="Proteomes" id="UP001153269"/>
    </source>
</evidence>
<feature type="compositionally biased region" description="Basic and acidic residues" evidence="1">
    <location>
        <begin position="24"/>
        <end position="38"/>
    </location>
</feature>
<protein>
    <submittedName>
        <fullName evidence="3">Uncharacterized protein</fullName>
    </submittedName>
</protein>
<proteinExistence type="predicted"/>
<sequence>MNREQVCLVRCSQEPATPPATHNLHRENEKGRRRDNKQQHQTQNLTSASEGYVITGKTHASISSTLLFYEGQFGVQHLAQGHFGTQMGKTGDRTAELQVGGRPLYPSATAADGSVQLANYPRPGRGCHIRARSSRTMDYDLWIAHQRSQWLIQYGGFYLCGLIVVVMGDPVSRWHQIMVVDQDRGGG</sequence>
<keyword evidence="2" id="KW-0812">Transmembrane</keyword>
<evidence type="ECO:0000313" key="3">
    <source>
        <dbReference type="EMBL" id="CAB1437171.1"/>
    </source>
</evidence>
<comment type="caution">
    <text evidence="3">The sequence shown here is derived from an EMBL/GenBank/DDBJ whole genome shotgun (WGS) entry which is preliminary data.</text>
</comment>
<name>A0A9N7UUV5_PLEPL</name>
<keyword evidence="2" id="KW-1133">Transmembrane helix</keyword>
<evidence type="ECO:0000256" key="1">
    <source>
        <dbReference type="SAM" id="MobiDB-lite"/>
    </source>
</evidence>
<reference evidence="3" key="1">
    <citation type="submission" date="2020-03" db="EMBL/GenBank/DDBJ databases">
        <authorList>
            <person name="Weist P."/>
        </authorList>
    </citation>
    <scope>NUCLEOTIDE SEQUENCE</scope>
</reference>
<feature type="region of interest" description="Disordered" evidence="1">
    <location>
        <begin position="12"/>
        <end position="50"/>
    </location>
</feature>
<feature type="transmembrane region" description="Helical" evidence="2">
    <location>
        <begin position="150"/>
        <end position="168"/>
    </location>
</feature>
<evidence type="ECO:0000256" key="2">
    <source>
        <dbReference type="SAM" id="Phobius"/>
    </source>
</evidence>
<keyword evidence="2" id="KW-0472">Membrane</keyword>
<feature type="compositionally biased region" description="Polar residues" evidence="1">
    <location>
        <begin position="39"/>
        <end position="49"/>
    </location>
</feature>